<accession>A0A150JJN1</accession>
<feature type="transmembrane region" description="Helical" evidence="5">
    <location>
        <begin position="329"/>
        <end position="350"/>
    </location>
</feature>
<organism evidence="7">
    <name type="scientific">Candidatus Methanofastidiosum methylothiophilum</name>
    <dbReference type="NCBI Taxonomy" id="1705564"/>
    <lineage>
        <taxon>Archaea</taxon>
        <taxon>Methanobacteriati</taxon>
        <taxon>Methanobacteriota</taxon>
        <taxon>Stenosarchaea group</taxon>
        <taxon>Candidatus Methanofastidiosia</taxon>
        <taxon>Candidatus Methanofastidiosales</taxon>
        <taxon>Candidatus Methanofastidiosaceae</taxon>
        <taxon>Candidatus Methanofastidiosum</taxon>
    </lineage>
</organism>
<evidence type="ECO:0000256" key="1">
    <source>
        <dbReference type="ARBA" id="ARBA00004141"/>
    </source>
</evidence>
<evidence type="ECO:0000256" key="2">
    <source>
        <dbReference type="ARBA" id="ARBA00022692"/>
    </source>
</evidence>
<dbReference type="AlphaFoldDB" id="A0A150JJN1"/>
<dbReference type="InterPro" id="IPR052561">
    <property type="entry name" value="ComplexI_Subunit1"/>
</dbReference>
<feature type="transmembrane region" description="Helical" evidence="5">
    <location>
        <begin position="189"/>
        <end position="208"/>
    </location>
</feature>
<comment type="subcellular location">
    <subcellularLocation>
        <location evidence="1">Membrane</location>
        <topology evidence="1">Multi-pass membrane protein</topology>
    </subcellularLocation>
</comment>
<dbReference type="PANTHER" id="PTHR43359">
    <property type="entry name" value="FORMATE HYDROGENLYASE SUBUNIT 4"/>
    <property type="match status" value="1"/>
</dbReference>
<feature type="transmembrane region" description="Helical" evidence="5">
    <location>
        <begin position="92"/>
        <end position="114"/>
    </location>
</feature>
<protein>
    <submittedName>
        <fullName evidence="7">Hydrogenase subunit EhbO</fullName>
    </submittedName>
</protein>
<dbReference type="Proteomes" id="UP000092420">
    <property type="component" value="Unassembled WGS sequence"/>
</dbReference>
<evidence type="ECO:0000313" key="8">
    <source>
        <dbReference type="Proteomes" id="UP000092420"/>
    </source>
</evidence>
<feature type="transmembrane region" description="Helical" evidence="5">
    <location>
        <begin position="67"/>
        <end position="86"/>
    </location>
</feature>
<feature type="transmembrane region" description="Helical" evidence="5">
    <location>
        <begin position="298"/>
        <end position="323"/>
    </location>
</feature>
<dbReference type="PANTHER" id="PTHR43359:SF1">
    <property type="entry name" value="FORMATE HYDROGENLYASE SUBUNIT 4-RELATED"/>
    <property type="match status" value="1"/>
</dbReference>
<dbReference type="EMBL" id="LNJB01000003">
    <property type="protein sequence ID" value="KYC55198.1"/>
    <property type="molecule type" value="Genomic_DNA"/>
</dbReference>
<evidence type="ECO:0000256" key="4">
    <source>
        <dbReference type="ARBA" id="ARBA00023136"/>
    </source>
</evidence>
<name>A0A150JJN1_9EURY</name>
<dbReference type="InterPro" id="IPR001694">
    <property type="entry name" value="NADH_UbQ_OxRdtase_su1/FPO"/>
</dbReference>
<feature type="transmembrane region" description="Helical" evidence="5">
    <location>
        <begin position="5"/>
        <end position="26"/>
    </location>
</feature>
<reference evidence="7 8" key="1">
    <citation type="journal article" date="2016" name="ISME J.">
        <title>Chasing the elusive Euryarchaeota class WSA2: genomes reveal a uniquely fastidious methyl-reducing methanogen.</title>
        <authorList>
            <person name="Nobu M.K."/>
            <person name="Narihiro T."/>
            <person name="Kuroda K."/>
            <person name="Mei R."/>
            <person name="Liu W.T."/>
        </authorList>
    </citation>
    <scope>NUCLEOTIDE SEQUENCE [LARGE SCALE GENOMIC DNA]</scope>
    <source>
        <strain evidence="6">ADurb1013_Bin02101</strain>
        <strain evidence="7">ADurb1213_Bin02801</strain>
    </source>
</reference>
<feature type="transmembrane region" description="Helical" evidence="5">
    <location>
        <begin position="274"/>
        <end position="291"/>
    </location>
</feature>
<gene>
    <name evidence="6" type="ORF">AN188_00423</name>
    <name evidence="7" type="ORF">APG09_00446</name>
</gene>
<evidence type="ECO:0000313" key="7">
    <source>
        <dbReference type="EMBL" id="KYC58167.1"/>
    </source>
</evidence>
<accession>A0A150JDQ2</accession>
<feature type="transmembrane region" description="Helical" evidence="5">
    <location>
        <begin position="217"/>
        <end position="237"/>
    </location>
</feature>
<dbReference type="Pfam" id="PF00146">
    <property type="entry name" value="NADHdh"/>
    <property type="match status" value="2"/>
</dbReference>
<proteinExistence type="predicted"/>
<accession>A0A150JLW2</accession>
<evidence type="ECO:0000256" key="5">
    <source>
        <dbReference type="SAM" id="Phobius"/>
    </source>
</evidence>
<keyword evidence="3 5" id="KW-1133">Transmembrane helix</keyword>
<evidence type="ECO:0000256" key="3">
    <source>
        <dbReference type="ARBA" id="ARBA00022989"/>
    </source>
</evidence>
<evidence type="ECO:0000313" key="6">
    <source>
        <dbReference type="EMBL" id="KYC55198.1"/>
    </source>
</evidence>
<feature type="transmembrane region" description="Helical" evidence="5">
    <location>
        <begin position="156"/>
        <end position="177"/>
    </location>
</feature>
<keyword evidence="2 5" id="KW-0812">Transmembrane</keyword>
<dbReference type="GO" id="GO:0005886">
    <property type="term" value="C:plasma membrane"/>
    <property type="evidence" value="ECO:0007669"/>
    <property type="project" value="TreeGrafter"/>
</dbReference>
<dbReference type="EMBL" id="LNJE01000004">
    <property type="protein sequence ID" value="KYC58167.1"/>
    <property type="molecule type" value="Genomic_DNA"/>
</dbReference>
<sequence length="351" mass="39359">MMIEFILATLLIPFAALITGFIIPGLERKVQARIQQRIGPPILTPGFWAVLKFIYKEKIQPNSPMPRLFHSLPIIGVFVMFFAVLFTTPEWWVVNTLGTVVAVVGLLKVIEFLFMAMGSFSRSILSVSMPYADQVKGAVMKGEYRRFFEQQSVLRAFKMITIGSFPMYVAMFVPVILAKSINFSDIVAYQGFDSTLIFPGGVIDLLYLEKIFALKPILFTLPGLLAAFVYFIGYLMMLNEYPFSIEKAKSDVIEGPSLEYASWARGGYYLMREAILFVLSSIFITIFIGLPPTLNLPLLIVHCVLCLIMPILFSVVSAFSPIFTFKQVYPVSMGFTAIGFLAMVVSLIMVI</sequence>
<keyword evidence="4 5" id="KW-0472">Membrane</keyword>
<comment type="caution">
    <text evidence="7">The sequence shown here is derived from an EMBL/GenBank/DDBJ whole genome shotgun (WGS) entry which is preliminary data.</text>
</comment>